<accession>A0A7D9JMT2</accession>
<reference evidence="1" key="1">
    <citation type="submission" date="2020-04" db="EMBL/GenBank/DDBJ databases">
        <authorList>
            <person name="Alioto T."/>
            <person name="Alioto T."/>
            <person name="Gomez Garrido J."/>
        </authorList>
    </citation>
    <scope>NUCLEOTIDE SEQUENCE</scope>
    <source>
        <strain evidence="1">A484AB</strain>
    </source>
</reference>
<name>A0A7D9JMT2_PARCT</name>
<dbReference type="AlphaFoldDB" id="A0A7D9JMT2"/>
<keyword evidence="2" id="KW-1185">Reference proteome</keyword>
<gene>
    <name evidence="1" type="ORF">PACLA_8A034757</name>
</gene>
<sequence>MTTRKVEEVSADDEKHTANLKLIWIIKEFDTEEVLQRGLNSQANGGVRATEPVIVKENPNRISREERLE</sequence>
<dbReference type="EMBL" id="CACRXK020018321">
    <property type="protein sequence ID" value="CAB4032330.1"/>
    <property type="molecule type" value="Genomic_DNA"/>
</dbReference>
<organism evidence="1 2">
    <name type="scientific">Paramuricea clavata</name>
    <name type="common">Red gorgonian</name>
    <name type="synonym">Violescent sea-whip</name>
    <dbReference type="NCBI Taxonomy" id="317549"/>
    <lineage>
        <taxon>Eukaryota</taxon>
        <taxon>Metazoa</taxon>
        <taxon>Cnidaria</taxon>
        <taxon>Anthozoa</taxon>
        <taxon>Octocorallia</taxon>
        <taxon>Malacalcyonacea</taxon>
        <taxon>Plexauridae</taxon>
        <taxon>Paramuricea</taxon>
    </lineage>
</organism>
<evidence type="ECO:0000313" key="1">
    <source>
        <dbReference type="EMBL" id="CAB4032330.1"/>
    </source>
</evidence>
<evidence type="ECO:0000313" key="2">
    <source>
        <dbReference type="Proteomes" id="UP001152795"/>
    </source>
</evidence>
<proteinExistence type="predicted"/>
<dbReference type="Proteomes" id="UP001152795">
    <property type="component" value="Unassembled WGS sequence"/>
</dbReference>
<protein>
    <submittedName>
        <fullName evidence="1">Uncharacterized protein</fullName>
    </submittedName>
</protein>
<comment type="caution">
    <text evidence="1">The sequence shown here is derived from an EMBL/GenBank/DDBJ whole genome shotgun (WGS) entry which is preliminary data.</text>
</comment>